<evidence type="ECO:0000259" key="6">
    <source>
        <dbReference type="PROSITE" id="PS51762"/>
    </source>
</evidence>
<dbReference type="AlphaFoldDB" id="A0A8K0CTM6"/>
<dbReference type="InterPro" id="IPR000757">
    <property type="entry name" value="Beta-glucanase-like"/>
</dbReference>
<dbReference type="InterPro" id="IPR050546">
    <property type="entry name" value="Glycosyl_Hydrlase_16"/>
</dbReference>
<evidence type="ECO:0000313" key="8">
    <source>
        <dbReference type="EMBL" id="KAF2893394.1"/>
    </source>
</evidence>
<dbReference type="GO" id="GO:0030246">
    <property type="term" value="F:carbohydrate binding"/>
    <property type="evidence" value="ECO:0007669"/>
    <property type="project" value="InterPro"/>
</dbReference>
<dbReference type="FunFam" id="2.60.120.200:FF:000235">
    <property type="entry name" value="Beta-1,3-glucan-binding protein"/>
    <property type="match status" value="1"/>
</dbReference>
<organism evidence="8 9">
    <name type="scientific">Ignelater luminosus</name>
    <name type="common">Cucubano</name>
    <name type="synonym">Pyrophorus luminosus</name>
    <dbReference type="NCBI Taxonomy" id="2038154"/>
    <lineage>
        <taxon>Eukaryota</taxon>
        <taxon>Metazoa</taxon>
        <taxon>Ecdysozoa</taxon>
        <taxon>Arthropoda</taxon>
        <taxon>Hexapoda</taxon>
        <taxon>Insecta</taxon>
        <taxon>Pterygota</taxon>
        <taxon>Neoptera</taxon>
        <taxon>Endopterygota</taxon>
        <taxon>Coleoptera</taxon>
        <taxon>Polyphaga</taxon>
        <taxon>Elateriformia</taxon>
        <taxon>Elateroidea</taxon>
        <taxon>Elateridae</taxon>
        <taxon>Agrypninae</taxon>
        <taxon>Pyrophorini</taxon>
        <taxon>Ignelater</taxon>
    </lineage>
</organism>
<reference evidence="8" key="1">
    <citation type="submission" date="2019-08" db="EMBL/GenBank/DDBJ databases">
        <title>The genome of the North American firefly Photinus pyralis.</title>
        <authorList>
            <consortium name="Photinus pyralis genome working group"/>
            <person name="Fallon T.R."/>
            <person name="Sander Lower S.E."/>
            <person name="Weng J.-K."/>
        </authorList>
    </citation>
    <scope>NUCLEOTIDE SEQUENCE</scope>
    <source>
        <strain evidence="8">TRF0915ILg1</strain>
        <tissue evidence="8">Whole body</tissue>
    </source>
</reference>
<keyword evidence="3" id="KW-0732">Signal</keyword>
<dbReference type="PANTHER" id="PTHR10963:SF60">
    <property type="entry name" value="GRAM-NEGATIVE BACTERIA-BINDING PROTEIN 1-RELATED"/>
    <property type="match status" value="1"/>
</dbReference>
<evidence type="ECO:0000256" key="1">
    <source>
        <dbReference type="ARBA" id="ARBA00008781"/>
    </source>
</evidence>
<name>A0A8K0CTM6_IGNLU</name>
<evidence type="ECO:0000256" key="3">
    <source>
        <dbReference type="ARBA" id="ARBA00022729"/>
    </source>
</evidence>
<gene>
    <name evidence="8" type="ORF">ILUMI_12788</name>
</gene>
<sequence>MHSREEGTFTGSVTEAIDGQWIYSDKSVRLRTGDSLYYWVKVDYFDGSKTVSHYKEDQTFIVAELIPSDGYVSSTSIPTTSSTYILTTTSTTEYPPCKETPTTVNAKPSCQGKLIFEEDFNELSVERWLTEVRFAGEPDYEFVIYNNDKENLYVEKKMLHIRPTLTEDKYGAGFVSKAGKFDLGESCTGTTQSFECVQKPKAWLILPPILSAQISTKPNFSFVYGVIEIRARLPRGDWIYPELFLKPKNNMYGLGYESGLLRIAFVPGNDDMSQQLSGGCVLGQTFVARNYAIKSVRSEKRWTNDFHVFKVEWKPDSIVLSVDDEIYGKINPPEGGFASEEANLGLDAEIVQNWKKGSQLAPFDKEMHLVLGVGVGGLCFSNTSSNKPWDSDDPKAQLHFYRSLDVWSKTWSDSSELVVDYIRIWAL</sequence>
<evidence type="ECO:0000259" key="7">
    <source>
        <dbReference type="PROSITE" id="PS51969"/>
    </source>
</evidence>
<evidence type="ECO:0000256" key="4">
    <source>
        <dbReference type="ARBA" id="ARBA00022859"/>
    </source>
</evidence>
<keyword evidence="4" id="KW-0391">Immunity</keyword>
<feature type="domain" description="GH16" evidence="6">
    <location>
        <begin position="118"/>
        <end position="427"/>
    </location>
</feature>
<dbReference type="OrthoDB" id="4781at2759"/>
<dbReference type="PROSITE" id="PS51969">
    <property type="entry name" value="CBM39"/>
    <property type="match status" value="1"/>
</dbReference>
<dbReference type="GO" id="GO:0005576">
    <property type="term" value="C:extracellular region"/>
    <property type="evidence" value="ECO:0007669"/>
    <property type="project" value="UniProtKB-ARBA"/>
</dbReference>
<dbReference type="PANTHER" id="PTHR10963">
    <property type="entry name" value="GLYCOSYL HYDROLASE-RELATED"/>
    <property type="match status" value="1"/>
</dbReference>
<dbReference type="GO" id="GO:0004553">
    <property type="term" value="F:hydrolase activity, hydrolyzing O-glycosyl compounds"/>
    <property type="evidence" value="ECO:0007669"/>
    <property type="project" value="InterPro"/>
</dbReference>
<keyword evidence="2" id="KW-0399">Innate immunity</keyword>
<keyword evidence="9" id="KW-1185">Reference proteome</keyword>
<protein>
    <submittedName>
        <fullName evidence="8">Uncharacterized protein</fullName>
    </submittedName>
</protein>
<dbReference type="GO" id="GO:0005975">
    <property type="term" value="P:carbohydrate metabolic process"/>
    <property type="evidence" value="ECO:0007669"/>
    <property type="project" value="InterPro"/>
</dbReference>
<evidence type="ECO:0000256" key="2">
    <source>
        <dbReference type="ARBA" id="ARBA00022588"/>
    </source>
</evidence>
<dbReference type="Pfam" id="PF15886">
    <property type="entry name" value="CBM39"/>
    <property type="match status" value="1"/>
</dbReference>
<dbReference type="GO" id="GO:0045088">
    <property type="term" value="P:regulation of innate immune response"/>
    <property type="evidence" value="ECO:0007669"/>
    <property type="project" value="UniProtKB-ARBA"/>
</dbReference>
<dbReference type="SUPFAM" id="SSF49899">
    <property type="entry name" value="Concanavalin A-like lectins/glucanases"/>
    <property type="match status" value="1"/>
</dbReference>
<dbReference type="PROSITE" id="PS51762">
    <property type="entry name" value="GH16_2"/>
    <property type="match status" value="1"/>
</dbReference>
<dbReference type="InterPro" id="IPR013320">
    <property type="entry name" value="ConA-like_dom_sf"/>
</dbReference>
<dbReference type="Pfam" id="PF00722">
    <property type="entry name" value="Glyco_hydro_16"/>
    <property type="match status" value="1"/>
</dbReference>
<feature type="domain" description="CBM39" evidence="7">
    <location>
        <begin position="1"/>
        <end position="67"/>
    </location>
</feature>
<evidence type="ECO:0000313" key="9">
    <source>
        <dbReference type="Proteomes" id="UP000801492"/>
    </source>
</evidence>
<dbReference type="GO" id="GO:0045087">
    <property type="term" value="P:innate immune response"/>
    <property type="evidence" value="ECO:0007669"/>
    <property type="project" value="UniProtKB-KW"/>
</dbReference>
<proteinExistence type="inferred from homology"/>
<evidence type="ECO:0000256" key="5">
    <source>
        <dbReference type="ARBA" id="ARBA00023180"/>
    </source>
</evidence>
<dbReference type="InterPro" id="IPR031756">
    <property type="entry name" value="BGBP_N"/>
</dbReference>
<comment type="similarity">
    <text evidence="1">Belongs to the insect beta-1,3-glucan binding protein family.</text>
</comment>
<dbReference type="Proteomes" id="UP000801492">
    <property type="component" value="Unassembled WGS sequence"/>
</dbReference>
<accession>A0A8K0CTM6</accession>
<keyword evidence="5" id="KW-0325">Glycoprotein</keyword>
<dbReference type="InterPro" id="IPR043030">
    <property type="entry name" value="BGBP_N_sf"/>
</dbReference>
<dbReference type="Gene3D" id="2.60.120.200">
    <property type="match status" value="1"/>
</dbReference>
<comment type="caution">
    <text evidence="8">The sequence shown here is derived from an EMBL/GenBank/DDBJ whole genome shotgun (WGS) entry which is preliminary data.</text>
</comment>
<dbReference type="EMBL" id="VTPC01008022">
    <property type="protein sequence ID" value="KAF2893394.1"/>
    <property type="molecule type" value="Genomic_DNA"/>
</dbReference>
<dbReference type="Gene3D" id="2.60.40.2140">
    <property type="entry name" value="Beta-1,3-glucan-recognition protein, N-terminal domain"/>
    <property type="match status" value="1"/>
</dbReference>